<dbReference type="GO" id="GO:0005886">
    <property type="term" value="C:plasma membrane"/>
    <property type="evidence" value="ECO:0007669"/>
    <property type="project" value="UniProtKB-SubCell"/>
</dbReference>
<organism evidence="9 10">
    <name type="scientific">Evansella caseinilytica</name>
    <dbReference type="NCBI Taxonomy" id="1503961"/>
    <lineage>
        <taxon>Bacteria</taxon>
        <taxon>Bacillati</taxon>
        <taxon>Bacillota</taxon>
        <taxon>Bacilli</taxon>
        <taxon>Bacillales</taxon>
        <taxon>Bacillaceae</taxon>
        <taxon>Evansella</taxon>
    </lineage>
</organism>
<dbReference type="EMBL" id="FNPI01000001">
    <property type="protein sequence ID" value="SDY11272.1"/>
    <property type="molecule type" value="Genomic_DNA"/>
</dbReference>
<evidence type="ECO:0000256" key="2">
    <source>
        <dbReference type="ARBA" id="ARBA00022448"/>
    </source>
</evidence>
<evidence type="ECO:0000256" key="6">
    <source>
        <dbReference type="ARBA" id="ARBA00022989"/>
    </source>
</evidence>
<keyword evidence="9" id="KW-0762">Sugar transport</keyword>
<feature type="transmembrane region" description="Helical" evidence="8">
    <location>
        <begin position="77"/>
        <end position="103"/>
    </location>
</feature>
<dbReference type="PANTHER" id="PTHR32196">
    <property type="entry name" value="ABC TRANSPORTER PERMEASE PROTEIN YPHD-RELATED-RELATED"/>
    <property type="match status" value="1"/>
</dbReference>
<comment type="subcellular location">
    <subcellularLocation>
        <location evidence="1">Cell membrane</location>
        <topology evidence="1">Multi-pass membrane protein</topology>
    </subcellularLocation>
</comment>
<dbReference type="Pfam" id="PF02653">
    <property type="entry name" value="BPD_transp_2"/>
    <property type="match status" value="1"/>
</dbReference>
<dbReference type="PANTHER" id="PTHR32196:SF21">
    <property type="entry name" value="ABC TRANSPORTER PERMEASE PROTEIN YPHD-RELATED"/>
    <property type="match status" value="1"/>
</dbReference>
<keyword evidence="2" id="KW-0813">Transport</keyword>
<dbReference type="AlphaFoldDB" id="A0A1H3H6X7"/>
<evidence type="ECO:0000256" key="1">
    <source>
        <dbReference type="ARBA" id="ARBA00004651"/>
    </source>
</evidence>
<evidence type="ECO:0000256" key="4">
    <source>
        <dbReference type="ARBA" id="ARBA00022519"/>
    </source>
</evidence>
<evidence type="ECO:0000256" key="3">
    <source>
        <dbReference type="ARBA" id="ARBA00022475"/>
    </source>
</evidence>
<evidence type="ECO:0000313" key="10">
    <source>
        <dbReference type="Proteomes" id="UP000198935"/>
    </source>
</evidence>
<evidence type="ECO:0000256" key="5">
    <source>
        <dbReference type="ARBA" id="ARBA00022692"/>
    </source>
</evidence>
<feature type="transmembrane region" description="Helical" evidence="8">
    <location>
        <begin position="208"/>
        <end position="227"/>
    </location>
</feature>
<feature type="transmembrane region" description="Helical" evidence="8">
    <location>
        <begin position="264"/>
        <end position="284"/>
    </location>
</feature>
<feature type="transmembrane region" description="Helical" evidence="8">
    <location>
        <begin position="290"/>
        <end position="309"/>
    </location>
</feature>
<sequence>MKLLKTIRLSKENTLGFVLLGMFLLMALFVPNFLSAGNIKNMMFQLPEFGILSLAMMVVIITSGIDLSLTYRAALSGVIIAMALSAGAAIPVAIMFGLLAAVLCGLLNGFFIAIVGVSPILITLGSMILFESISLGLTKGNSVSGFPPEYRVIGNGAVGAVPISLLIFLLVAVITAMLLNRTKWGRGVYMAGSNPVATLFSGINTKRVLLLVYLYGALLTCVAAVIMTSRYNSARVDLGSSYLLQSVAAAVLGGTNIQGGYGKVIGTVYAVGIFQLISSGLNLLGTPRTFVSVLMGVILILVLMMNYYYDKLADKKETAGAAA</sequence>
<reference evidence="10" key="1">
    <citation type="submission" date="2016-10" db="EMBL/GenBank/DDBJ databases">
        <authorList>
            <person name="Varghese N."/>
            <person name="Submissions S."/>
        </authorList>
    </citation>
    <scope>NUCLEOTIDE SEQUENCE [LARGE SCALE GENOMIC DNA]</scope>
    <source>
        <strain evidence="10">SP</strain>
    </source>
</reference>
<keyword evidence="10" id="KW-1185">Reference proteome</keyword>
<feature type="transmembrane region" description="Helical" evidence="8">
    <location>
        <begin position="46"/>
        <end position="65"/>
    </location>
</feature>
<keyword evidence="5 8" id="KW-0812">Transmembrane</keyword>
<protein>
    <submittedName>
        <fullName evidence="9">Simple sugar transport system permease protein/ribose transport system permease protein</fullName>
    </submittedName>
</protein>
<dbReference type="InterPro" id="IPR001851">
    <property type="entry name" value="ABC_transp_permease"/>
</dbReference>
<evidence type="ECO:0000313" key="9">
    <source>
        <dbReference type="EMBL" id="SDY11272.1"/>
    </source>
</evidence>
<keyword evidence="4" id="KW-0997">Cell inner membrane</keyword>
<feature type="transmembrane region" description="Helical" evidence="8">
    <location>
        <begin position="157"/>
        <end position="179"/>
    </location>
</feature>
<keyword evidence="6 8" id="KW-1133">Transmembrane helix</keyword>
<feature type="transmembrane region" description="Helical" evidence="8">
    <location>
        <begin position="110"/>
        <end position="137"/>
    </location>
</feature>
<accession>A0A1H3H6X7</accession>
<dbReference type="Proteomes" id="UP000198935">
    <property type="component" value="Unassembled WGS sequence"/>
</dbReference>
<evidence type="ECO:0000256" key="7">
    <source>
        <dbReference type="ARBA" id="ARBA00023136"/>
    </source>
</evidence>
<name>A0A1H3H6X7_9BACI</name>
<gene>
    <name evidence="9" type="ORF">SAMN05421736_101398</name>
</gene>
<evidence type="ECO:0000256" key="8">
    <source>
        <dbReference type="SAM" id="Phobius"/>
    </source>
</evidence>
<keyword evidence="3" id="KW-1003">Cell membrane</keyword>
<feature type="transmembrane region" description="Helical" evidence="8">
    <location>
        <begin position="239"/>
        <end position="257"/>
    </location>
</feature>
<dbReference type="CDD" id="cd06579">
    <property type="entry name" value="TM_PBP1_transp_AraH_like"/>
    <property type="match status" value="1"/>
</dbReference>
<proteinExistence type="predicted"/>
<dbReference type="GO" id="GO:0022857">
    <property type="term" value="F:transmembrane transporter activity"/>
    <property type="evidence" value="ECO:0007669"/>
    <property type="project" value="InterPro"/>
</dbReference>
<keyword evidence="7 8" id="KW-0472">Membrane</keyword>
<dbReference type="STRING" id="1503961.SAMN05421736_101398"/>
<feature type="transmembrane region" description="Helical" evidence="8">
    <location>
        <begin position="15"/>
        <end position="34"/>
    </location>
</feature>